<keyword evidence="15" id="KW-1185">Reference proteome</keyword>
<keyword evidence="10" id="KW-1015">Disulfide bond</keyword>
<evidence type="ECO:0000259" key="13">
    <source>
        <dbReference type="PROSITE" id="PS51296"/>
    </source>
</evidence>
<dbReference type="FunFam" id="2.102.10.10:FF:000001">
    <property type="entry name" value="Cytochrome b-c1 complex subunit Rieske, mitochondrial"/>
    <property type="match status" value="1"/>
</dbReference>
<evidence type="ECO:0000256" key="12">
    <source>
        <dbReference type="SAM" id="MobiDB-lite"/>
    </source>
</evidence>
<dbReference type="Pfam" id="PF00355">
    <property type="entry name" value="Rieske"/>
    <property type="match status" value="1"/>
</dbReference>
<keyword evidence="8" id="KW-0411">Iron-sulfur</keyword>
<evidence type="ECO:0000256" key="9">
    <source>
        <dbReference type="ARBA" id="ARBA00023136"/>
    </source>
</evidence>
<evidence type="ECO:0000256" key="2">
    <source>
        <dbReference type="ARBA" id="ARBA00010651"/>
    </source>
</evidence>
<evidence type="ECO:0000313" key="15">
    <source>
        <dbReference type="Proteomes" id="UP001059596"/>
    </source>
</evidence>
<sequence length="656" mass="73605">MMNAVSRAYVRGGAQVLSTGLKATGVAVNSMANRQAHTDLQVPDFSPYRRESVKDSRRRNETAEERKAFSYMLVGAGAVGGAYAAKGLVLAMAKIEIKLADIPEGKSVTFKWRGKPLFIRHRTSAEIETERGVATSTLRDPETDDQRVVKPEWLVVIGVCTHLGCVPIANAGDWGGYYCPCHGSHYDASGRIRKGPAPLNLEVPTHEFPNEGLLIEIDDNEFYRENFSADSDWEVFNAQLGEILQKWDVSAESDVGRSLKSEEIFMCKWKVERETLDMLRNGIEAVLEDEELLTKEEIKENPCLQRTNCHHDLMSSGNSFGPPIRSSQDLHILARIYGLRRFIVLHPVQPNLHYMKSTSEFNFFLSSIYDPKWNFYTGVALAPALRTNFRLIGLEKAPPECRFLMGLLNLFREKLPTSYSQAAAMISVCTTYALDTMRIRMPISEDIVVDGEVSPLELQQFYALPHGYTPESCTEIYLVYTWPELSEHVAFDSEQRTDFVPSKAPLGKIYLSVEASSNFSGTSSGAEAGSNPLDRITEHNLTKRRDRSYELPSQAGLTKRLPGPMTESELSELLAYLFPDMHPDMALFPYEKKSFKDKFDPMRIKSAVPDSLVCRLSCLLATCHAHLGSVEGMAQVWAAFTRQLRLLWDNCLTVPG</sequence>
<dbReference type="PANTHER" id="PTHR10134">
    <property type="entry name" value="CYTOCHROME B-C1 COMPLEX SUBUNIT RIESKE, MITOCHONDRIAL"/>
    <property type="match status" value="1"/>
</dbReference>
<dbReference type="Proteomes" id="UP001059596">
    <property type="component" value="Unassembled WGS sequence"/>
</dbReference>
<reference evidence="14" key="1">
    <citation type="journal article" date="2023" name="Genome Biol. Evol.">
        <title>Long-read-based Genome Assembly of Drosophila gunungcola Reveals Fewer Chemosensory Genes in Flower-breeding Species.</title>
        <authorList>
            <person name="Negi A."/>
            <person name="Liao B.Y."/>
            <person name="Yeh S.D."/>
        </authorList>
    </citation>
    <scope>NUCLEOTIDE SEQUENCE</scope>
    <source>
        <strain evidence="14">Sukarami</strain>
    </source>
</reference>
<dbReference type="GO" id="GO:0016020">
    <property type="term" value="C:membrane"/>
    <property type="evidence" value="ECO:0007669"/>
    <property type="project" value="UniProtKB-SubCell"/>
</dbReference>
<dbReference type="InterPro" id="IPR017941">
    <property type="entry name" value="Rieske_2Fe-2S"/>
</dbReference>
<dbReference type="AlphaFoldDB" id="A0A9Q0BSN9"/>
<keyword evidence="6" id="KW-1133">Transmembrane helix</keyword>
<feature type="region of interest" description="Disordered" evidence="12">
    <location>
        <begin position="39"/>
        <end position="61"/>
    </location>
</feature>
<evidence type="ECO:0000256" key="4">
    <source>
        <dbReference type="ARBA" id="ARBA00022714"/>
    </source>
</evidence>
<comment type="caution">
    <text evidence="14">The sequence shown here is derived from an EMBL/GenBank/DDBJ whole genome shotgun (WGS) entry which is preliminary data.</text>
</comment>
<comment type="cofactor">
    <cofactor evidence="11">
        <name>[2Fe-2S] cluster</name>
        <dbReference type="ChEBI" id="CHEBI:190135"/>
    </cofactor>
</comment>
<evidence type="ECO:0000256" key="1">
    <source>
        <dbReference type="ARBA" id="ARBA00004167"/>
    </source>
</evidence>
<evidence type="ECO:0000313" key="14">
    <source>
        <dbReference type="EMBL" id="KAI8042470.1"/>
    </source>
</evidence>
<dbReference type="EMBL" id="JAMKOV010000002">
    <property type="protein sequence ID" value="KAI8042470.1"/>
    <property type="molecule type" value="Genomic_DNA"/>
</dbReference>
<dbReference type="Pfam" id="PF02921">
    <property type="entry name" value="UCR_TM"/>
    <property type="match status" value="1"/>
</dbReference>
<keyword evidence="7" id="KW-0408">Iron</keyword>
<dbReference type="PROSITE" id="PS51296">
    <property type="entry name" value="RIESKE"/>
    <property type="match status" value="1"/>
</dbReference>
<keyword evidence="5" id="KW-0479">Metal-binding</keyword>
<dbReference type="Gene3D" id="1.20.5.270">
    <property type="entry name" value="Ubiquinol cytochrome reductase, transmembrane domain"/>
    <property type="match status" value="1"/>
</dbReference>
<dbReference type="NCBIfam" id="TIGR01416">
    <property type="entry name" value="Rieske_proteo"/>
    <property type="match status" value="1"/>
</dbReference>
<dbReference type="SUPFAM" id="SSF81502">
    <property type="entry name" value="ISP transmembrane anchor"/>
    <property type="match status" value="1"/>
</dbReference>
<comment type="similarity">
    <text evidence="2">Belongs to the Rieske iron-sulfur protein family.</text>
</comment>
<keyword evidence="4" id="KW-0001">2Fe-2S</keyword>
<dbReference type="SUPFAM" id="SSF50022">
    <property type="entry name" value="ISP domain"/>
    <property type="match status" value="1"/>
</dbReference>
<evidence type="ECO:0000256" key="11">
    <source>
        <dbReference type="ARBA" id="ARBA00034078"/>
    </source>
</evidence>
<protein>
    <recommendedName>
        <fullName evidence="13">Rieske domain-containing protein</fullName>
    </recommendedName>
</protein>
<dbReference type="InterPro" id="IPR037008">
    <property type="entry name" value="bc1_Rieske_TM_sf"/>
</dbReference>
<evidence type="ECO:0000256" key="5">
    <source>
        <dbReference type="ARBA" id="ARBA00022723"/>
    </source>
</evidence>
<keyword evidence="3" id="KW-0812">Transmembrane</keyword>
<dbReference type="GO" id="GO:0008121">
    <property type="term" value="F:quinol-cytochrome-c reductase activity"/>
    <property type="evidence" value="ECO:0007669"/>
    <property type="project" value="InterPro"/>
</dbReference>
<name>A0A9Q0BSN9_9MUSC</name>
<feature type="compositionally biased region" description="Basic and acidic residues" evidence="12">
    <location>
        <begin position="47"/>
        <end position="61"/>
    </location>
</feature>
<evidence type="ECO:0000256" key="3">
    <source>
        <dbReference type="ARBA" id="ARBA00022692"/>
    </source>
</evidence>
<comment type="subcellular location">
    <subcellularLocation>
        <location evidence="1">Membrane</location>
        <topology evidence="1">Single-pass membrane protein</topology>
    </subcellularLocation>
</comment>
<dbReference type="CDD" id="cd03470">
    <property type="entry name" value="Rieske_cytochrome_bc1"/>
    <property type="match status" value="1"/>
</dbReference>
<proteinExistence type="inferred from homology"/>
<dbReference type="InterPro" id="IPR014349">
    <property type="entry name" value="Rieske_Fe-S_prot"/>
</dbReference>
<dbReference type="GO" id="GO:0046872">
    <property type="term" value="F:metal ion binding"/>
    <property type="evidence" value="ECO:0007669"/>
    <property type="project" value="UniProtKB-KW"/>
</dbReference>
<dbReference type="InterPro" id="IPR036922">
    <property type="entry name" value="Rieske_2Fe-2S_sf"/>
</dbReference>
<evidence type="ECO:0000256" key="6">
    <source>
        <dbReference type="ARBA" id="ARBA00022989"/>
    </source>
</evidence>
<keyword evidence="9" id="KW-0472">Membrane</keyword>
<dbReference type="Gene3D" id="2.102.10.10">
    <property type="entry name" value="Rieske [2Fe-2S] iron-sulphur domain"/>
    <property type="match status" value="1"/>
</dbReference>
<dbReference type="InterPro" id="IPR004192">
    <property type="entry name" value="Rieske_TM"/>
</dbReference>
<dbReference type="PRINTS" id="PR00162">
    <property type="entry name" value="RIESKE"/>
</dbReference>
<organism evidence="14 15">
    <name type="scientific">Drosophila gunungcola</name>
    <name type="common">fruit fly</name>
    <dbReference type="NCBI Taxonomy" id="103775"/>
    <lineage>
        <taxon>Eukaryota</taxon>
        <taxon>Metazoa</taxon>
        <taxon>Ecdysozoa</taxon>
        <taxon>Arthropoda</taxon>
        <taxon>Hexapoda</taxon>
        <taxon>Insecta</taxon>
        <taxon>Pterygota</taxon>
        <taxon>Neoptera</taxon>
        <taxon>Endopterygota</taxon>
        <taxon>Diptera</taxon>
        <taxon>Brachycera</taxon>
        <taxon>Muscomorpha</taxon>
        <taxon>Ephydroidea</taxon>
        <taxon>Drosophilidae</taxon>
        <taxon>Drosophila</taxon>
        <taxon>Sophophora</taxon>
    </lineage>
</organism>
<dbReference type="GO" id="GO:0051537">
    <property type="term" value="F:2 iron, 2 sulfur cluster binding"/>
    <property type="evidence" value="ECO:0007669"/>
    <property type="project" value="UniProtKB-KW"/>
</dbReference>
<gene>
    <name evidence="14" type="ORF">M5D96_003783</name>
</gene>
<feature type="domain" description="Rieske" evidence="13">
    <location>
        <begin position="121"/>
        <end position="215"/>
    </location>
</feature>
<evidence type="ECO:0000256" key="10">
    <source>
        <dbReference type="ARBA" id="ARBA00023157"/>
    </source>
</evidence>
<dbReference type="InterPro" id="IPR006317">
    <property type="entry name" value="Ubiquinol_cyt_c_Rdtase_Fe-S-su"/>
</dbReference>
<evidence type="ECO:0000256" key="7">
    <source>
        <dbReference type="ARBA" id="ARBA00023004"/>
    </source>
</evidence>
<evidence type="ECO:0000256" key="8">
    <source>
        <dbReference type="ARBA" id="ARBA00023014"/>
    </source>
</evidence>
<accession>A0A9Q0BSN9</accession>
<dbReference type="InterPro" id="IPR005805">
    <property type="entry name" value="Rieske_Fe-S_prot_C"/>
</dbReference>